<gene>
    <name evidence="12" type="ORF">D9611_000557</name>
</gene>
<dbReference type="GO" id="GO:0008270">
    <property type="term" value="F:zinc ion binding"/>
    <property type="evidence" value="ECO:0007669"/>
    <property type="project" value="UniProtKB-KW"/>
</dbReference>
<dbReference type="InterPro" id="IPR040608">
    <property type="entry name" value="Snf8/Vps36"/>
</dbReference>
<feature type="domain" description="GLUE N-terminal" evidence="11">
    <location>
        <begin position="10"/>
        <end position="264"/>
    </location>
</feature>
<dbReference type="PROSITE" id="PS51495">
    <property type="entry name" value="GLUE"/>
    <property type="match status" value="1"/>
</dbReference>
<dbReference type="GO" id="GO:0043328">
    <property type="term" value="P:protein transport to vacuole involved in ubiquitin-dependent protein catabolic process via the multivesicular body sorting pathway"/>
    <property type="evidence" value="ECO:0007669"/>
    <property type="project" value="UniProtKB-UniRule"/>
</dbReference>
<dbReference type="SUPFAM" id="SSF46785">
    <property type="entry name" value="Winged helix' DNA-binding domain"/>
    <property type="match status" value="1"/>
</dbReference>
<dbReference type="InterPro" id="IPR036390">
    <property type="entry name" value="WH_DNA-bd_sf"/>
</dbReference>
<dbReference type="AlphaFoldDB" id="A0A8H5F7C0"/>
<dbReference type="Proteomes" id="UP000541558">
    <property type="component" value="Unassembled WGS sequence"/>
</dbReference>
<evidence type="ECO:0000256" key="8">
    <source>
        <dbReference type="ARBA" id="ARBA00022927"/>
    </source>
</evidence>
<protein>
    <recommendedName>
        <fullName evidence="2 9">Vacuolar protein-sorting-associated protein 36</fullName>
    </recommendedName>
    <alternativeName>
        <fullName evidence="9">ESCRT-II complex subunit VPS36</fullName>
    </alternativeName>
</protein>
<dbReference type="Gene3D" id="2.30.29.30">
    <property type="entry name" value="Pleckstrin-homology domain (PH domain)/Phosphotyrosine-binding domain (PTB)"/>
    <property type="match status" value="1"/>
</dbReference>
<keyword evidence="6" id="KW-0863">Zinc-finger</keyword>
<organism evidence="12 13">
    <name type="scientific">Ephemerocybe angulata</name>
    <dbReference type="NCBI Taxonomy" id="980116"/>
    <lineage>
        <taxon>Eukaryota</taxon>
        <taxon>Fungi</taxon>
        <taxon>Dikarya</taxon>
        <taxon>Basidiomycota</taxon>
        <taxon>Agaricomycotina</taxon>
        <taxon>Agaricomycetes</taxon>
        <taxon>Agaricomycetidae</taxon>
        <taxon>Agaricales</taxon>
        <taxon>Agaricineae</taxon>
        <taxon>Psathyrellaceae</taxon>
        <taxon>Ephemerocybe</taxon>
    </lineage>
</organism>
<dbReference type="PANTHER" id="PTHR13128:SF12">
    <property type="entry name" value="VACUOLAR PROTEIN-SORTING-ASSOCIATED PROTEIN 36"/>
    <property type="match status" value="1"/>
</dbReference>
<comment type="caution">
    <text evidence="12">The sequence shown here is derived from an EMBL/GenBank/DDBJ whole genome shotgun (WGS) entry which is preliminary data.</text>
</comment>
<keyword evidence="3 9" id="KW-0813">Transport</keyword>
<dbReference type="PANTHER" id="PTHR13128">
    <property type="entry name" value="VACUOLAR PROTEIN-SORTING-ASSOCIATED PROTEIN 36"/>
    <property type="match status" value="1"/>
</dbReference>
<dbReference type="EMBL" id="JAACJK010000163">
    <property type="protein sequence ID" value="KAF5326381.1"/>
    <property type="molecule type" value="Genomic_DNA"/>
</dbReference>
<dbReference type="InterPro" id="IPR011993">
    <property type="entry name" value="PH-like_dom_sf"/>
</dbReference>
<dbReference type="SUPFAM" id="SSF50729">
    <property type="entry name" value="PH domain-like"/>
    <property type="match status" value="2"/>
</dbReference>
<evidence type="ECO:0000256" key="2">
    <source>
        <dbReference type="ARBA" id="ARBA00017953"/>
    </source>
</evidence>
<dbReference type="GO" id="GO:0031902">
    <property type="term" value="C:late endosome membrane"/>
    <property type="evidence" value="ECO:0007669"/>
    <property type="project" value="UniProtKB-UniRule"/>
</dbReference>
<feature type="compositionally biased region" description="Polar residues" evidence="10">
    <location>
        <begin position="150"/>
        <end position="162"/>
    </location>
</feature>
<dbReference type="GO" id="GO:0000814">
    <property type="term" value="C:ESCRT II complex"/>
    <property type="evidence" value="ECO:0007669"/>
    <property type="project" value="UniProtKB-UniRule"/>
</dbReference>
<feature type="region of interest" description="Disordered" evidence="10">
    <location>
        <begin position="145"/>
        <end position="177"/>
    </location>
</feature>
<dbReference type="Pfam" id="PF04157">
    <property type="entry name" value="EAP30"/>
    <property type="match status" value="1"/>
</dbReference>
<dbReference type="InterPro" id="IPR036388">
    <property type="entry name" value="WH-like_DNA-bd_sf"/>
</dbReference>
<evidence type="ECO:0000256" key="9">
    <source>
        <dbReference type="RuleBase" id="RU367095"/>
    </source>
</evidence>
<sequence>MSLKRFSQAIDGTIPIQALLYDDEDLLGSQDNVGIYDGQQKSPRHQSGTAYITSHRLFYVDGPKPDSCSFSIDLSHVSRTDYYAGLFTSSPKVTVYLAGDVSSESNDEHAPSIWECQVCGNRNSPGFSPSAARICGLCGVPRDASDDPEQGSSATHLSSSLPASGFAGSSVPRSSKDPVPCPACTFLNHPSLRTCELCETDLPRRPSRRELQSAPVSRPHSPDNDEEGDMLIKVSFRKGGDKAIYGALKTSLNGKVWESKAAIVDRGGGNRSVGISGILRTVENSVQERETSMHDALQDLEALMVKAKDMVHLAAELNDKLTAASSTNDEPEEATFIRSSLTQLGLHIDNAPVTQDMTKDERRWHEELARELAKVLQAGLMRDKGIVALDEVWGGWNRARGVALIPPATFLQVIPLLPQYTTPQVSTRKFASGLTVLHTPPYSASAFSARLAGFLVMQGSRTTLEIALEMELDMEESNEAGMSVSLCKEMVEDCEREGGVCRDDVGQCSIVGGGGVGAEVRWWPNLFVGYVWDGEEDG</sequence>
<dbReference type="Gene3D" id="1.10.10.10">
    <property type="entry name" value="Winged helix-like DNA-binding domain superfamily/Winged helix DNA-binding domain"/>
    <property type="match status" value="2"/>
</dbReference>
<dbReference type="InterPro" id="IPR001876">
    <property type="entry name" value="Znf_RanBP2"/>
</dbReference>
<comment type="subunit">
    <text evidence="9">Component of the endosomal sorting complex required for transport II (ESCRT-II).</text>
</comment>
<reference evidence="12 13" key="1">
    <citation type="journal article" date="2020" name="ISME J.">
        <title>Uncovering the hidden diversity of litter-decomposition mechanisms in mushroom-forming fungi.</title>
        <authorList>
            <person name="Floudas D."/>
            <person name="Bentzer J."/>
            <person name="Ahren D."/>
            <person name="Johansson T."/>
            <person name="Persson P."/>
            <person name="Tunlid A."/>
        </authorList>
    </citation>
    <scope>NUCLEOTIDE SEQUENCE [LARGE SCALE GENOMIC DNA]</scope>
    <source>
        <strain evidence="12 13">CBS 175.51</strain>
    </source>
</reference>
<dbReference type="InterPro" id="IPR037855">
    <property type="entry name" value="Vps36"/>
</dbReference>
<keyword evidence="9" id="KW-0967">Endosome</keyword>
<dbReference type="Pfam" id="PF11605">
    <property type="entry name" value="Vps36_ESCRT-II"/>
    <property type="match status" value="1"/>
</dbReference>
<evidence type="ECO:0000256" key="5">
    <source>
        <dbReference type="ARBA" id="ARBA00022723"/>
    </source>
</evidence>
<dbReference type="InterPro" id="IPR021648">
    <property type="entry name" value="GLUE_dom"/>
</dbReference>
<evidence type="ECO:0000256" key="3">
    <source>
        <dbReference type="ARBA" id="ARBA00022448"/>
    </source>
</evidence>
<feature type="region of interest" description="Disordered" evidence="10">
    <location>
        <begin position="206"/>
        <end position="227"/>
    </location>
</feature>
<keyword evidence="5" id="KW-0479">Metal-binding</keyword>
<comment type="function">
    <text evidence="9">Component of the ESCRT-II complex (endosomal sorting complex required for transport II), which is required for multivesicular body (MVB) formation and sorting of endosomal cargo proteins into MVBs.</text>
</comment>
<accession>A0A8H5F7C0</accession>
<dbReference type="GO" id="GO:0043130">
    <property type="term" value="F:ubiquitin binding"/>
    <property type="evidence" value="ECO:0007669"/>
    <property type="project" value="UniProtKB-UniRule"/>
</dbReference>
<dbReference type="SMART" id="SM00547">
    <property type="entry name" value="ZnF_RBZ"/>
    <property type="match status" value="2"/>
</dbReference>
<dbReference type="OrthoDB" id="271448at2759"/>
<evidence type="ECO:0000256" key="7">
    <source>
        <dbReference type="ARBA" id="ARBA00022833"/>
    </source>
</evidence>
<evidence type="ECO:0000256" key="4">
    <source>
        <dbReference type="ARBA" id="ARBA00022490"/>
    </source>
</evidence>
<evidence type="ECO:0000256" key="1">
    <source>
        <dbReference type="ARBA" id="ARBA00009697"/>
    </source>
</evidence>
<proteinExistence type="inferred from homology"/>
<dbReference type="GO" id="GO:0032266">
    <property type="term" value="F:phosphatidylinositol-3-phosphate binding"/>
    <property type="evidence" value="ECO:0007669"/>
    <property type="project" value="UniProtKB-UniRule"/>
</dbReference>
<evidence type="ECO:0000259" key="11">
    <source>
        <dbReference type="PROSITE" id="PS51495"/>
    </source>
</evidence>
<comment type="similarity">
    <text evidence="1 9">Belongs to the VPS36 family.</text>
</comment>
<dbReference type="FunFam" id="1.10.10.10:FF:000416">
    <property type="entry name" value="Vacuolar protein-sorting-associated protein 36"/>
    <property type="match status" value="1"/>
</dbReference>
<keyword evidence="7" id="KW-0862">Zinc</keyword>
<evidence type="ECO:0000313" key="13">
    <source>
        <dbReference type="Proteomes" id="UP000541558"/>
    </source>
</evidence>
<evidence type="ECO:0000256" key="10">
    <source>
        <dbReference type="SAM" id="MobiDB-lite"/>
    </source>
</evidence>
<keyword evidence="8 9" id="KW-0653">Protein transport</keyword>
<evidence type="ECO:0000313" key="12">
    <source>
        <dbReference type="EMBL" id="KAF5326381.1"/>
    </source>
</evidence>
<keyword evidence="4 9" id="KW-0963">Cytoplasm</keyword>
<name>A0A8H5F7C0_9AGAR</name>
<dbReference type="Gene3D" id="6.10.140.260">
    <property type="match status" value="1"/>
</dbReference>
<dbReference type="Gene3D" id="2.30.30.380">
    <property type="entry name" value="Zn-finger domain of Sec23/24"/>
    <property type="match status" value="1"/>
</dbReference>
<evidence type="ECO:0000256" key="6">
    <source>
        <dbReference type="ARBA" id="ARBA00022771"/>
    </source>
</evidence>
<comment type="subcellular location">
    <subcellularLocation>
        <location evidence="9">Cytoplasm</location>
    </subcellularLocation>
    <subcellularLocation>
        <location evidence="9">Endosome</location>
    </subcellularLocation>
</comment>
<keyword evidence="13" id="KW-1185">Reference proteome</keyword>